<dbReference type="AlphaFoldDB" id="A0A108F2Q4"/>
<dbReference type="InterPro" id="IPR024047">
    <property type="entry name" value="MM3350-like_sf"/>
</dbReference>
<sequence>MTARKTTSRSSGQLLQLKIELSGIKPSIWRRIVVPETITLAKLHRVIQVAMGWTDSHLHEFEIAGERFGIPDPGFDFGEPVISEARARLGKCLGGAASLRYLYDFGDDWEHKIKVEKVLSTDICLYPLYLGGANACPPEDVGGPYGYVRFVEVIADSAHPEHERMLDWHGGPFDPTAVDHDLIQVRLKRIKL</sequence>
<feature type="domain" description="Plasmid pRiA4b Orf3-like" evidence="1">
    <location>
        <begin position="14"/>
        <end position="180"/>
    </location>
</feature>
<protein>
    <recommendedName>
        <fullName evidence="1">Plasmid pRiA4b Orf3-like domain-containing protein</fullName>
    </recommendedName>
</protein>
<reference evidence="2 3" key="1">
    <citation type="submission" date="2015-11" db="EMBL/GenBank/DDBJ databases">
        <title>Expanding the genomic diversity of Burkholderia species for the development of highly accurate diagnostics.</title>
        <authorList>
            <person name="Sahl J."/>
            <person name="Keim P."/>
            <person name="Wagner D."/>
        </authorList>
    </citation>
    <scope>NUCLEOTIDE SEQUENCE [LARGE SCALE GENOMIC DNA]</scope>
    <source>
        <strain evidence="2 3">MSMB793WGS</strain>
    </source>
</reference>
<dbReference type="Gene3D" id="3.10.290.30">
    <property type="entry name" value="MM3350-like"/>
    <property type="match status" value="1"/>
</dbReference>
<evidence type="ECO:0000313" key="2">
    <source>
        <dbReference type="EMBL" id="KWN21997.1"/>
    </source>
</evidence>
<evidence type="ECO:0000313" key="3">
    <source>
        <dbReference type="Proteomes" id="UP000068016"/>
    </source>
</evidence>
<dbReference type="SUPFAM" id="SSF159941">
    <property type="entry name" value="MM3350-like"/>
    <property type="match status" value="1"/>
</dbReference>
<dbReference type="RefSeq" id="WP_060346255.1">
    <property type="nucleotide sequence ID" value="NZ_LPLZ01000017.1"/>
</dbReference>
<organism evidence="2 3">
    <name type="scientific">Burkholderia territorii</name>
    <dbReference type="NCBI Taxonomy" id="1503055"/>
    <lineage>
        <taxon>Bacteria</taxon>
        <taxon>Pseudomonadati</taxon>
        <taxon>Pseudomonadota</taxon>
        <taxon>Betaproteobacteria</taxon>
        <taxon>Burkholderiales</taxon>
        <taxon>Burkholderiaceae</taxon>
        <taxon>Burkholderia</taxon>
        <taxon>Burkholderia cepacia complex</taxon>
    </lineage>
</organism>
<dbReference type="EMBL" id="LPLZ01000017">
    <property type="protein sequence ID" value="KWN21997.1"/>
    <property type="molecule type" value="Genomic_DNA"/>
</dbReference>
<dbReference type="PANTHER" id="PTHR41878">
    <property type="entry name" value="LEXA REPRESSOR-RELATED"/>
    <property type="match status" value="1"/>
</dbReference>
<dbReference type="PANTHER" id="PTHR41878:SF1">
    <property type="entry name" value="TNPR PROTEIN"/>
    <property type="match status" value="1"/>
</dbReference>
<comment type="caution">
    <text evidence="2">The sequence shown here is derived from an EMBL/GenBank/DDBJ whole genome shotgun (WGS) entry which is preliminary data.</text>
</comment>
<dbReference type="InterPro" id="IPR012912">
    <property type="entry name" value="Plasmid_pRiA4b_Orf3-like"/>
</dbReference>
<dbReference type="Pfam" id="PF07929">
    <property type="entry name" value="PRiA4_ORF3"/>
    <property type="match status" value="1"/>
</dbReference>
<name>A0A108F2Q4_9BURK</name>
<evidence type="ECO:0000259" key="1">
    <source>
        <dbReference type="Pfam" id="PF07929"/>
    </source>
</evidence>
<proteinExistence type="predicted"/>
<dbReference type="Proteomes" id="UP000068016">
    <property type="component" value="Unassembled WGS sequence"/>
</dbReference>
<gene>
    <name evidence="2" type="ORF">WT83_04810</name>
</gene>
<accession>A0A108F2Q4</accession>